<dbReference type="OrthoDB" id="5572108at2759"/>
<feature type="compositionally biased region" description="Basic and acidic residues" evidence="2">
    <location>
        <begin position="147"/>
        <end position="160"/>
    </location>
</feature>
<evidence type="ECO:0008006" key="5">
    <source>
        <dbReference type="Google" id="ProtNLM"/>
    </source>
</evidence>
<feature type="compositionally biased region" description="Basic and acidic residues" evidence="2">
    <location>
        <begin position="106"/>
        <end position="115"/>
    </location>
</feature>
<reference evidence="3 4" key="1">
    <citation type="submission" date="2020-12" db="EMBL/GenBank/DDBJ databases">
        <title>Metabolic potential, ecology and presence of endohyphal bacteria is reflected in genomic diversity of Mucoromycotina.</title>
        <authorList>
            <person name="Muszewska A."/>
            <person name="Okrasinska A."/>
            <person name="Steczkiewicz K."/>
            <person name="Drgas O."/>
            <person name="Orlowska M."/>
            <person name="Perlinska-Lenart U."/>
            <person name="Aleksandrzak-Piekarczyk T."/>
            <person name="Szatraj K."/>
            <person name="Zielenkiewicz U."/>
            <person name="Pilsyk S."/>
            <person name="Malc E."/>
            <person name="Mieczkowski P."/>
            <person name="Kruszewska J.S."/>
            <person name="Biernat P."/>
            <person name="Pawlowska J."/>
        </authorList>
    </citation>
    <scope>NUCLEOTIDE SEQUENCE [LARGE SCALE GENOMIC DNA]</scope>
    <source>
        <strain evidence="3 4">CBS 142.35</strain>
    </source>
</reference>
<feature type="region of interest" description="Disordered" evidence="2">
    <location>
        <begin position="733"/>
        <end position="767"/>
    </location>
</feature>
<feature type="compositionally biased region" description="Acidic residues" evidence="2">
    <location>
        <begin position="340"/>
        <end position="376"/>
    </location>
</feature>
<feature type="compositionally biased region" description="Polar residues" evidence="2">
    <location>
        <begin position="116"/>
        <end position="128"/>
    </location>
</feature>
<comment type="similarity">
    <text evidence="1">Belongs to the actin family.</text>
</comment>
<dbReference type="SMART" id="SM00268">
    <property type="entry name" value="ACTIN"/>
    <property type="match status" value="1"/>
</dbReference>
<evidence type="ECO:0000313" key="4">
    <source>
        <dbReference type="Proteomes" id="UP000646827"/>
    </source>
</evidence>
<dbReference type="Gene3D" id="3.30.420.580">
    <property type="match status" value="1"/>
</dbReference>
<evidence type="ECO:0000256" key="1">
    <source>
        <dbReference type="RuleBase" id="RU000487"/>
    </source>
</evidence>
<dbReference type="AlphaFoldDB" id="A0A8H7S1B9"/>
<dbReference type="Gene3D" id="3.30.420.40">
    <property type="match status" value="2"/>
</dbReference>
<dbReference type="Pfam" id="PF00022">
    <property type="entry name" value="Actin"/>
    <property type="match status" value="1"/>
</dbReference>
<dbReference type="Gene3D" id="3.90.640.10">
    <property type="entry name" value="Actin, Chain A, domain 4"/>
    <property type="match status" value="1"/>
</dbReference>
<dbReference type="EMBL" id="JAEPRB010000167">
    <property type="protein sequence ID" value="KAG2219721.1"/>
    <property type="molecule type" value="Genomic_DNA"/>
</dbReference>
<feature type="compositionally biased region" description="Low complexity" evidence="2">
    <location>
        <begin position="162"/>
        <end position="180"/>
    </location>
</feature>
<feature type="compositionally biased region" description="Low complexity" evidence="2">
    <location>
        <begin position="129"/>
        <end position="146"/>
    </location>
</feature>
<gene>
    <name evidence="3" type="ORF">INT45_006053</name>
</gene>
<organism evidence="3 4">
    <name type="scientific">Circinella minor</name>
    <dbReference type="NCBI Taxonomy" id="1195481"/>
    <lineage>
        <taxon>Eukaryota</taxon>
        <taxon>Fungi</taxon>
        <taxon>Fungi incertae sedis</taxon>
        <taxon>Mucoromycota</taxon>
        <taxon>Mucoromycotina</taxon>
        <taxon>Mucoromycetes</taxon>
        <taxon>Mucorales</taxon>
        <taxon>Lichtheimiaceae</taxon>
        <taxon>Circinella</taxon>
    </lineage>
</organism>
<feature type="compositionally biased region" description="Polar residues" evidence="2">
    <location>
        <begin position="88"/>
        <end position="101"/>
    </location>
</feature>
<feature type="region of interest" description="Disordered" evidence="2">
    <location>
        <begin position="1"/>
        <end position="223"/>
    </location>
</feature>
<feature type="compositionally biased region" description="Low complexity" evidence="2">
    <location>
        <begin position="24"/>
        <end position="78"/>
    </location>
</feature>
<name>A0A8H7S1B9_9FUNG</name>
<keyword evidence="4" id="KW-1185">Reference proteome</keyword>
<dbReference type="Proteomes" id="UP000646827">
    <property type="component" value="Unassembled WGS sequence"/>
</dbReference>
<feature type="compositionally biased region" description="Polar residues" evidence="2">
    <location>
        <begin position="181"/>
        <end position="201"/>
    </location>
</feature>
<dbReference type="PANTHER" id="PTHR11937">
    <property type="entry name" value="ACTIN"/>
    <property type="match status" value="1"/>
</dbReference>
<dbReference type="InterPro" id="IPR004000">
    <property type="entry name" value="Actin"/>
</dbReference>
<dbReference type="SUPFAM" id="SSF53067">
    <property type="entry name" value="Actin-like ATPase domain"/>
    <property type="match status" value="2"/>
</dbReference>
<proteinExistence type="inferred from homology"/>
<sequence length="901" mass="101182">MGDGSSSNTFLRNLSQKKYSWMQSSSTDQPNSPSSSSSSPVSATTSIQPNDTTTTTTTTTTTSMSPRKTPSPKSTSSKEPTDNHKRQATTMVNDVNNSFQRSPKKPRQEQLDKKSSPISNGVSTAINMTTTPVTTTKAEAVTTPTTMKDKDNNNNSHEKSFSAAPVAKNNNSNKVSQVSNGTTTHHPQQRNNNKLNSSRTPSPKPQQELEEDDQVQKKKQPRFKYTTFPVKGFTILPTRNVTSGYDKTDATYFPGNKMGSEAIAPNPEEEWIDTIVIHPGSRNLRIGRSSEAFPKTVPHVIARHMKMKHNNPTTSSIETEKDVVETADVVVQQKQQQDTNDTDFSDEDEKEDKMDLDDDEDDESPLSSPEDDIDLDDGFKRRTSISINNNNGSAYHRDDALREIKNELKWRMKAAKRRAVPNAEGQVIGFNTQAYQETIPDHNDPYKVEWTEVDKVHKPEYFVGDKALNLPIADNPEYRLMYPWAYGTLNSQDYDSIEHVLGDLQTIWTEAIQSELGIEETTFEDYNVVLVIPDLFNRRYTCELITMLLRYMKFRGALVQQESTCATFGAGVSSACVVDIGSQKTSVACIEDGVCFTDSRMTIAIGGDDITKTFASFLLANRFPYADINLSRSYDWRLAQELKEKWCTMNEADISVQVYDFFVRAPKKTTKKFQCKVYDEVFLAPLCLVYPAILHAEEKTEHTKVWASTSVIDDIADETHALQNTVPTVWQPQQSLQRVQQKQQHNEISSTSNTNNNNNSTPQSTTTTITSITTTVTEKSNNYDVYPIDIAIAESIRSASGSSDERLKRFFTNIILVGGGGMISNFNRVLEDRILSTFIARRSAIERVEVLPAPRELDPRLLMWKGGSVLSKLDTAKEMWIGQEEWNNVGARCLRDRALFV</sequence>
<accession>A0A8H7S1B9</accession>
<evidence type="ECO:0000313" key="3">
    <source>
        <dbReference type="EMBL" id="KAG2219721.1"/>
    </source>
</evidence>
<dbReference type="CDD" id="cd10206">
    <property type="entry name" value="ASKHA_NBD_Arp8-like"/>
    <property type="match status" value="1"/>
</dbReference>
<protein>
    <recommendedName>
        <fullName evidence="5">Actin-related protein 8</fullName>
    </recommendedName>
</protein>
<comment type="caution">
    <text evidence="3">The sequence shown here is derived from an EMBL/GenBank/DDBJ whole genome shotgun (WGS) entry which is preliminary data.</text>
</comment>
<dbReference type="InterPro" id="IPR043129">
    <property type="entry name" value="ATPase_NBD"/>
</dbReference>
<feature type="region of interest" description="Disordered" evidence="2">
    <location>
        <begin position="331"/>
        <end position="378"/>
    </location>
</feature>
<evidence type="ECO:0000256" key="2">
    <source>
        <dbReference type="SAM" id="MobiDB-lite"/>
    </source>
</evidence>
<feature type="compositionally biased region" description="Polar residues" evidence="2">
    <location>
        <begin position="1"/>
        <end position="23"/>
    </location>
</feature>